<sequence>MKSFLSSITASAGACKLLFFLLLLFLFFVSSADSKLLSHPTLPPSPTLSSSRNNFHHRYCDSFSNETPRSLCIQLQRIHQNLHPFPPQVKGVDPRYGVEKRRVPTGPNPLHN</sequence>
<name>A0ACB9MWX6_BAUVA</name>
<dbReference type="EMBL" id="CM039433">
    <property type="protein sequence ID" value="KAI4328521.1"/>
    <property type="molecule type" value="Genomic_DNA"/>
</dbReference>
<organism evidence="1 2">
    <name type="scientific">Bauhinia variegata</name>
    <name type="common">Purple orchid tree</name>
    <name type="synonym">Phanera variegata</name>
    <dbReference type="NCBI Taxonomy" id="167791"/>
    <lineage>
        <taxon>Eukaryota</taxon>
        <taxon>Viridiplantae</taxon>
        <taxon>Streptophyta</taxon>
        <taxon>Embryophyta</taxon>
        <taxon>Tracheophyta</taxon>
        <taxon>Spermatophyta</taxon>
        <taxon>Magnoliopsida</taxon>
        <taxon>eudicotyledons</taxon>
        <taxon>Gunneridae</taxon>
        <taxon>Pentapetalae</taxon>
        <taxon>rosids</taxon>
        <taxon>fabids</taxon>
        <taxon>Fabales</taxon>
        <taxon>Fabaceae</taxon>
        <taxon>Cercidoideae</taxon>
        <taxon>Cercideae</taxon>
        <taxon>Bauhiniinae</taxon>
        <taxon>Bauhinia</taxon>
    </lineage>
</organism>
<gene>
    <name evidence="1" type="ORF">L6164_020869</name>
</gene>
<evidence type="ECO:0000313" key="1">
    <source>
        <dbReference type="EMBL" id="KAI4328521.1"/>
    </source>
</evidence>
<dbReference type="Proteomes" id="UP000828941">
    <property type="component" value="Chromosome 8"/>
</dbReference>
<proteinExistence type="predicted"/>
<protein>
    <submittedName>
        <fullName evidence="1">Uncharacterized protein</fullName>
    </submittedName>
</protein>
<reference evidence="1 2" key="1">
    <citation type="journal article" date="2022" name="DNA Res.">
        <title>Chromosomal-level genome assembly of the orchid tree Bauhinia variegata (Leguminosae; Cercidoideae) supports the allotetraploid origin hypothesis of Bauhinia.</title>
        <authorList>
            <person name="Zhong Y."/>
            <person name="Chen Y."/>
            <person name="Zheng D."/>
            <person name="Pang J."/>
            <person name="Liu Y."/>
            <person name="Luo S."/>
            <person name="Meng S."/>
            <person name="Qian L."/>
            <person name="Wei D."/>
            <person name="Dai S."/>
            <person name="Zhou R."/>
        </authorList>
    </citation>
    <scope>NUCLEOTIDE SEQUENCE [LARGE SCALE GENOMIC DNA]</scope>
    <source>
        <strain evidence="1">BV-YZ2020</strain>
    </source>
</reference>
<comment type="caution">
    <text evidence="1">The sequence shown here is derived from an EMBL/GenBank/DDBJ whole genome shotgun (WGS) entry which is preliminary data.</text>
</comment>
<keyword evidence="2" id="KW-1185">Reference proteome</keyword>
<accession>A0ACB9MWX6</accession>
<evidence type="ECO:0000313" key="2">
    <source>
        <dbReference type="Proteomes" id="UP000828941"/>
    </source>
</evidence>